<dbReference type="GO" id="GO:0016787">
    <property type="term" value="F:hydrolase activity"/>
    <property type="evidence" value="ECO:0007669"/>
    <property type="project" value="UniProtKB-KW"/>
</dbReference>
<dbReference type="AlphaFoldDB" id="A0A9W5UWV1"/>
<dbReference type="OrthoDB" id="9786141at2"/>
<dbReference type="PROSITE" id="PS00893">
    <property type="entry name" value="NUDIX_BOX"/>
    <property type="match status" value="1"/>
</dbReference>
<dbReference type="CDD" id="cd18873">
    <property type="entry name" value="NUDIX_NadM_like"/>
    <property type="match status" value="1"/>
</dbReference>
<dbReference type="PANTHER" id="PTHR43736:SF4">
    <property type="entry name" value="SLR1690 PROTEIN"/>
    <property type="match status" value="1"/>
</dbReference>
<dbReference type="RefSeq" id="WP_093401843.1">
    <property type="nucleotide sequence ID" value="NZ_BOPD01000057.1"/>
</dbReference>
<dbReference type="PANTHER" id="PTHR43736">
    <property type="entry name" value="ADP-RIBOSE PYROPHOSPHATASE"/>
    <property type="match status" value="1"/>
</dbReference>
<evidence type="ECO:0000256" key="1">
    <source>
        <dbReference type="ARBA" id="ARBA00022801"/>
    </source>
</evidence>
<dbReference type="InterPro" id="IPR000086">
    <property type="entry name" value="NUDIX_hydrolase_dom"/>
</dbReference>
<sequence>MNGVGHGQHALLTVDLVVLTVRDDQLQVVLIERGKDPFRGRLALPGGFVRSNEDIDEAAVRELAEEAGLDGRQLHLEQLRTYATPGRDPRGRVASVAYLALAPDLPIPVAGTDARNARWAPIDSVIDRPNALAFDHDRILADGVERARAKLEYTTLATAFCLPTFTISDLRRVYEVVWSTTIDARNFHRKVVNAENFLTPTGGKRASEVGRPAALYRAGGATVLYPPMLRSSAAHAGDVAG</sequence>
<evidence type="ECO:0000313" key="3">
    <source>
        <dbReference type="EMBL" id="GIJ36612.1"/>
    </source>
</evidence>
<dbReference type="SUPFAM" id="SSF46785">
    <property type="entry name" value="Winged helix' DNA-binding domain"/>
    <property type="match status" value="1"/>
</dbReference>
<protein>
    <submittedName>
        <fullName evidence="3">NUDIX hydrolase</fullName>
    </submittedName>
</protein>
<dbReference type="InterPro" id="IPR020084">
    <property type="entry name" value="NUDIX_hydrolase_CS"/>
</dbReference>
<evidence type="ECO:0000259" key="2">
    <source>
        <dbReference type="PROSITE" id="PS51462"/>
    </source>
</evidence>
<comment type="caution">
    <text evidence="3">The sequence shown here is derived from an EMBL/GenBank/DDBJ whole genome shotgun (WGS) entry which is preliminary data.</text>
</comment>
<reference evidence="3" key="1">
    <citation type="submission" date="2021-01" db="EMBL/GenBank/DDBJ databases">
        <title>Whole genome shotgun sequence of Verrucosispora sediminis NBRC 107745.</title>
        <authorList>
            <person name="Komaki H."/>
            <person name="Tamura T."/>
        </authorList>
    </citation>
    <scope>NUCLEOTIDE SEQUENCE</scope>
    <source>
        <strain evidence="3">NBRC 107745</strain>
    </source>
</reference>
<dbReference type="InterPro" id="IPR036390">
    <property type="entry name" value="WH_DNA-bd_sf"/>
</dbReference>
<dbReference type="Pfam" id="PF00293">
    <property type="entry name" value="NUDIX"/>
    <property type="match status" value="1"/>
</dbReference>
<name>A0A9W5UWV1_9ACTN</name>
<accession>A0A9W5UWV1</accession>
<evidence type="ECO:0000313" key="4">
    <source>
        <dbReference type="Proteomes" id="UP000607311"/>
    </source>
</evidence>
<dbReference type="InterPro" id="IPR015797">
    <property type="entry name" value="NUDIX_hydrolase-like_dom_sf"/>
</dbReference>
<dbReference type="Gene3D" id="3.90.79.10">
    <property type="entry name" value="Nucleoside Triphosphate Pyrophosphohydrolase"/>
    <property type="match status" value="1"/>
</dbReference>
<dbReference type="EMBL" id="BOPD01000057">
    <property type="protein sequence ID" value="GIJ36612.1"/>
    <property type="molecule type" value="Genomic_DNA"/>
</dbReference>
<organism evidence="3 4">
    <name type="scientific">Micromonospora sediminimaris</name>
    <dbReference type="NCBI Taxonomy" id="547162"/>
    <lineage>
        <taxon>Bacteria</taxon>
        <taxon>Bacillati</taxon>
        <taxon>Actinomycetota</taxon>
        <taxon>Actinomycetes</taxon>
        <taxon>Micromonosporales</taxon>
        <taxon>Micromonosporaceae</taxon>
        <taxon>Micromonospora</taxon>
    </lineage>
</organism>
<dbReference type="Proteomes" id="UP000607311">
    <property type="component" value="Unassembled WGS sequence"/>
</dbReference>
<dbReference type="SUPFAM" id="SSF55811">
    <property type="entry name" value="Nudix"/>
    <property type="match status" value="1"/>
</dbReference>
<dbReference type="Pfam" id="PF21906">
    <property type="entry name" value="WHD_NrtR"/>
    <property type="match status" value="1"/>
</dbReference>
<dbReference type="InterPro" id="IPR054105">
    <property type="entry name" value="WHD_NrtR"/>
</dbReference>
<keyword evidence="4" id="KW-1185">Reference proteome</keyword>
<feature type="domain" description="Nudix hydrolase" evidence="2">
    <location>
        <begin position="11"/>
        <end position="146"/>
    </location>
</feature>
<gene>
    <name evidence="3" type="ORF">Vse01_57600</name>
</gene>
<dbReference type="PROSITE" id="PS51462">
    <property type="entry name" value="NUDIX"/>
    <property type="match status" value="1"/>
</dbReference>
<dbReference type="Gene3D" id="1.10.10.10">
    <property type="entry name" value="Winged helix-like DNA-binding domain superfamily/Winged helix DNA-binding domain"/>
    <property type="match status" value="1"/>
</dbReference>
<dbReference type="InterPro" id="IPR036388">
    <property type="entry name" value="WH-like_DNA-bd_sf"/>
</dbReference>
<keyword evidence="1 3" id="KW-0378">Hydrolase</keyword>
<proteinExistence type="predicted"/>